<dbReference type="InterPro" id="IPR022751">
    <property type="entry name" value="Alpha_mannosyltransferase"/>
</dbReference>
<dbReference type="PANTHER" id="PTHR31392">
    <property type="entry name" value="ALPHA-1,3-MANNOSYLTRANSFERASE MNN1-RELATED"/>
    <property type="match status" value="1"/>
</dbReference>
<keyword evidence="11" id="KW-1185">Reference proteome</keyword>
<evidence type="ECO:0000256" key="6">
    <source>
        <dbReference type="ARBA" id="ARBA00022968"/>
    </source>
</evidence>
<accession>A0A1Y1VNT3</accession>
<dbReference type="GO" id="GO:0000033">
    <property type="term" value="F:alpha-1,3-mannosyltransferase activity"/>
    <property type="evidence" value="ECO:0007669"/>
    <property type="project" value="TreeGrafter"/>
</dbReference>
<evidence type="ECO:0000256" key="1">
    <source>
        <dbReference type="ARBA" id="ARBA00004606"/>
    </source>
</evidence>
<comment type="caution">
    <text evidence="10">The sequence shown here is derived from an EMBL/GenBank/DDBJ whole genome shotgun (WGS) entry which is preliminary data.</text>
</comment>
<gene>
    <name evidence="10" type="ORF">BCR36DRAFT_401320</name>
</gene>
<keyword evidence="6" id="KW-0735">Signal-anchor</keyword>
<evidence type="ECO:0008006" key="12">
    <source>
        <dbReference type="Google" id="ProtNLM"/>
    </source>
</evidence>
<dbReference type="SUPFAM" id="SSF53448">
    <property type="entry name" value="Nucleotide-diphospho-sugar transferases"/>
    <property type="match status" value="1"/>
</dbReference>
<keyword evidence="4" id="KW-0808">Transferase</keyword>
<evidence type="ECO:0000256" key="4">
    <source>
        <dbReference type="ARBA" id="ARBA00022679"/>
    </source>
</evidence>
<dbReference type="Proteomes" id="UP000193719">
    <property type="component" value="Unassembled WGS sequence"/>
</dbReference>
<evidence type="ECO:0000256" key="9">
    <source>
        <dbReference type="ARBA" id="ARBA00023180"/>
    </source>
</evidence>
<reference evidence="10 11" key="1">
    <citation type="submission" date="2016-08" db="EMBL/GenBank/DDBJ databases">
        <title>Genomes of anaerobic fungi encode conserved fungal cellulosomes for biomass hydrolysis.</title>
        <authorList>
            <consortium name="DOE Joint Genome Institute"/>
            <person name="Haitjema C.H."/>
            <person name="Gilmore S.P."/>
            <person name="Henske J.K."/>
            <person name="Solomon K.V."/>
            <person name="De Groot R."/>
            <person name="Kuo A."/>
            <person name="Mondo S.J."/>
            <person name="Salamov A.A."/>
            <person name="Labutti K."/>
            <person name="Zhao Z."/>
            <person name="Chiniquy J."/>
            <person name="Barry K."/>
            <person name="Brewer H.M."/>
            <person name="Purvine S.O."/>
            <person name="Wright A.T."/>
            <person name="Boxma B."/>
            <person name="Van Alen T."/>
            <person name="Hackstein J.H."/>
            <person name="Baker S.E."/>
            <person name="Grigoriev I.V."/>
            <person name="O'Malley M.A."/>
        </authorList>
    </citation>
    <scope>NUCLEOTIDE SEQUENCE [LARGE SCALE GENOMIC DNA]</scope>
    <source>
        <strain evidence="11">finn</strain>
    </source>
</reference>
<name>A0A1Y1VNT3_9FUNG</name>
<evidence type="ECO:0000313" key="10">
    <source>
        <dbReference type="EMBL" id="ORX61068.1"/>
    </source>
</evidence>
<keyword evidence="3" id="KW-0328">Glycosyltransferase</keyword>
<keyword evidence="5" id="KW-0812">Transmembrane</keyword>
<evidence type="ECO:0000256" key="7">
    <source>
        <dbReference type="ARBA" id="ARBA00022989"/>
    </source>
</evidence>
<dbReference type="OrthoDB" id="430354at2759"/>
<dbReference type="GO" id="GO:0005794">
    <property type="term" value="C:Golgi apparatus"/>
    <property type="evidence" value="ECO:0007669"/>
    <property type="project" value="TreeGrafter"/>
</dbReference>
<organism evidence="10 11">
    <name type="scientific">Piromyces finnis</name>
    <dbReference type="NCBI Taxonomy" id="1754191"/>
    <lineage>
        <taxon>Eukaryota</taxon>
        <taxon>Fungi</taxon>
        <taxon>Fungi incertae sedis</taxon>
        <taxon>Chytridiomycota</taxon>
        <taxon>Chytridiomycota incertae sedis</taxon>
        <taxon>Neocallimastigomycetes</taxon>
        <taxon>Neocallimastigales</taxon>
        <taxon>Neocallimastigaceae</taxon>
        <taxon>Piromyces</taxon>
    </lineage>
</organism>
<keyword evidence="7" id="KW-1133">Transmembrane helix</keyword>
<reference evidence="10 11" key="2">
    <citation type="submission" date="2016-08" db="EMBL/GenBank/DDBJ databases">
        <title>Pervasive Adenine N6-methylation of Active Genes in Fungi.</title>
        <authorList>
            <consortium name="DOE Joint Genome Institute"/>
            <person name="Mondo S.J."/>
            <person name="Dannebaum R.O."/>
            <person name="Kuo R.C."/>
            <person name="Labutti K."/>
            <person name="Haridas S."/>
            <person name="Kuo A."/>
            <person name="Salamov A."/>
            <person name="Ahrendt S.R."/>
            <person name="Lipzen A."/>
            <person name="Sullivan W."/>
            <person name="Andreopoulos W.B."/>
            <person name="Clum A."/>
            <person name="Lindquist E."/>
            <person name="Daum C."/>
            <person name="Ramamoorthy G.K."/>
            <person name="Gryganskyi A."/>
            <person name="Culley D."/>
            <person name="Magnuson J.K."/>
            <person name="James T.Y."/>
            <person name="O'Malley M.A."/>
            <person name="Stajich J.E."/>
            <person name="Spatafora J.W."/>
            <person name="Visel A."/>
            <person name="Grigoriev I.V."/>
        </authorList>
    </citation>
    <scope>NUCLEOTIDE SEQUENCE [LARGE SCALE GENOMIC DNA]</scope>
    <source>
        <strain evidence="11">finn</strain>
    </source>
</reference>
<evidence type="ECO:0000256" key="2">
    <source>
        <dbReference type="ARBA" id="ARBA00009105"/>
    </source>
</evidence>
<comment type="similarity">
    <text evidence="2">Belongs to the MNN1/MNT family.</text>
</comment>
<comment type="subcellular location">
    <subcellularLocation>
        <location evidence="1">Membrane</location>
        <topology evidence="1">Single-pass type II membrane protein</topology>
    </subcellularLocation>
</comment>
<keyword evidence="9" id="KW-0325">Glycoprotein</keyword>
<dbReference type="AlphaFoldDB" id="A0A1Y1VNT3"/>
<sequence>MECISKELELDNFKELKIREELHSALWREEFDEPVINDIYDILTYKQNLINYSSFLSQTNHTELRKNQKLLAASHQSLYSWIYGNRFKSFGDLISSSNGKGIVMSTGDFHFKYARSTIDTLRNVLNCTLPIELFYIGEDDLNQENRNILNQYSDIYLTDISTLFNNEILNLSGWAVKPFSILGSRFEEIIFMDADVVFVRDPAELFDEPGYIETGTLFYKDRTLFSNDKSLEWLKKWMTDPLPETKELRYWEGKTYHEMESGVVVIHKIKTILGLLNTCKLNEYAYREKIVYSYVHGDKETFWIGFDMARQHYYINEEMCSLFGDFLEISETKRYLCGHIAHTNNGSLMFWNGHLIKDKHSNELRNTIIDFKGYFTEIGQMKWDWDYGNCLVLEDDYEVIPINEEEQKVMNDIVDREIKYHFIIPKEKLLIYNEFLRNKTNISNN</sequence>
<evidence type="ECO:0000256" key="3">
    <source>
        <dbReference type="ARBA" id="ARBA00022676"/>
    </source>
</evidence>
<dbReference type="STRING" id="1754191.A0A1Y1VNT3"/>
<dbReference type="EMBL" id="MCFH01000001">
    <property type="protein sequence ID" value="ORX61068.1"/>
    <property type="molecule type" value="Genomic_DNA"/>
</dbReference>
<evidence type="ECO:0000256" key="5">
    <source>
        <dbReference type="ARBA" id="ARBA00022692"/>
    </source>
</evidence>
<dbReference type="Gene3D" id="3.90.550.10">
    <property type="entry name" value="Spore Coat Polysaccharide Biosynthesis Protein SpsA, Chain A"/>
    <property type="match status" value="1"/>
</dbReference>
<protein>
    <recommendedName>
        <fullName evidence="12">Nucleotide-diphospho-sugar transferase</fullName>
    </recommendedName>
</protein>
<dbReference type="PANTHER" id="PTHR31392:SF1">
    <property type="entry name" value="ALPHA-1,3-MANNOSYLTRANSFERASE MNN1-RELATED"/>
    <property type="match status" value="1"/>
</dbReference>
<keyword evidence="8" id="KW-0472">Membrane</keyword>
<proteinExistence type="inferred from homology"/>
<evidence type="ECO:0000256" key="8">
    <source>
        <dbReference type="ARBA" id="ARBA00023136"/>
    </source>
</evidence>
<dbReference type="Pfam" id="PF11051">
    <property type="entry name" value="Mannosyl_trans3"/>
    <property type="match status" value="1"/>
</dbReference>
<dbReference type="GO" id="GO:0016020">
    <property type="term" value="C:membrane"/>
    <property type="evidence" value="ECO:0007669"/>
    <property type="project" value="UniProtKB-SubCell"/>
</dbReference>
<dbReference type="GO" id="GO:0006493">
    <property type="term" value="P:protein O-linked glycosylation"/>
    <property type="evidence" value="ECO:0007669"/>
    <property type="project" value="TreeGrafter"/>
</dbReference>
<evidence type="ECO:0000313" key="11">
    <source>
        <dbReference type="Proteomes" id="UP000193719"/>
    </source>
</evidence>
<dbReference type="InterPro" id="IPR029044">
    <property type="entry name" value="Nucleotide-diphossugar_trans"/>
</dbReference>